<keyword evidence="2" id="KW-1185">Reference proteome</keyword>
<comment type="caution">
    <text evidence="1">The sequence shown here is derived from an EMBL/GenBank/DDBJ whole genome shotgun (WGS) entry which is preliminary data.</text>
</comment>
<evidence type="ECO:0000313" key="2">
    <source>
        <dbReference type="Proteomes" id="UP000661112"/>
    </source>
</evidence>
<dbReference type="RefSeq" id="WP_190477489.1">
    <property type="nucleotide sequence ID" value="NZ_JACJSG010000044.1"/>
</dbReference>
<protein>
    <submittedName>
        <fullName evidence="1">Uncharacterized protein</fullName>
    </submittedName>
</protein>
<organism evidence="1 2">
    <name type="scientific">Anabaena azotica FACHB-119</name>
    <dbReference type="NCBI Taxonomy" id="947527"/>
    <lineage>
        <taxon>Bacteria</taxon>
        <taxon>Bacillati</taxon>
        <taxon>Cyanobacteriota</taxon>
        <taxon>Cyanophyceae</taxon>
        <taxon>Nostocales</taxon>
        <taxon>Nostocaceae</taxon>
        <taxon>Anabaena</taxon>
        <taxon>Anabaena azotica</taxon>
    </lineage>
</organism>
<dbReference type="Proteomes" id="UP000661112">
    <property type="component" value="Unassembled WGS sequence"/>
</dbReference>
<sequence length="82" mass="9318">MGIIEVVINYICLSDQANGFCRYSPELTSRIEIDDQSWDGYTQLAIASPLACPLHTPFLRANDHERYSLYLYGTAMNLECKP</sequence>
<name>A0ABR8DA68_9NOST</name>
<evidence type="ECO:0000313" key="1">
    <source>
        <dbReference type="EMBL" id="MBD2504077.1"/>
    </source>
</evidence>
<dbReference type="EMBL" id="JACJSG010000044">
    <property type="protein sequence ID" value="MBD2504077.1"/>
    <property type="molecule type" value="Genomic_DNA"/>
</dbReference>
<reference evidence="1 2" key="1">
    <citation type="journal article" date="2020" name="ISME J.">
        <title>Comparative genomics reveals insights into cyanobacterial evolution and habitat adaptation.</title>
        <authorList>
            <person name="Chen M.Y."/>
            <person name="Teng W.K."/>
            <person name="Zhao L."/>
            <person name="Hu C.X."/>
            <person name="Zhou Y.K."/>
            <person name="Han B.P."/>
            <person name="Song L.R."/>
            <person name="Shu W.S."/>
        </authorList>
    </citation>
    <scope>NUCLEOTIDE SEQUENCE [LARGE SCALE GENOMIC DNA]</scope>
    <source>
        <strain evidence="1 2">FACHB-119</strain>
    </source>
</reference>
<gene>
    <name evidence="1" type="ORF">H6G83_26285</name>
</gene>
<proteinExistence type="predicted"/>
<accession>A0ABR8DA68</accession>